<feature type="compositionally biased region" description="Polar residues" evidence="1">
    <location>
        <begin position="385"/>
        <end position="412"/>
    </location>
</feature>
<feature type="compositionally biased region" description="Basic and acidic residues" evidence="1">
    <location>
        <begin position="416"/>
        <end position="429"/>
    </location>
</feature>
<feature type="region of interest" description="Disordered" evidence="1">
    <location>
        <begin position="494"/>
        <end position="529"/>
    </location>
</feature>
<dbReference type="GO" id="GO:0003677">
    <property type="term" value="F:DNA binding"/>
    <property type="evidence" value="ECO:0007669"/>
    <property type="project" value="InterPro"/>
</dbReference>
<evidence type="ECO:0000313" key="2">
    <source>
        <dbReference type="EMBL" id="CAB0003042.1"/>
    </source>
</evidence>
<gene>
    <name evidence="2" type="ORF">NTEN_LOCUS8726</name>
</gene>
<feature type="compositionally biased region" description="Polar residues" evidence="1">
    <location>
        <begin position="456"/>
        <end position="476"/>
    </location>
</feature>
<feature type="non-terminal residue" evidence="2">
    <location>
        <position position="1"/>
    </location>
</feature>
<feature type="region of interest" description="Disordered" evidence="1">
    <location>
        <begin position="305"/>
        <end position="476"/>
    </location>
</feature>
<feature type="region of interest" description="Disordered" evidence="1">
    <location>
        <begin position="560"/>
        <end position="655"/>
    </location>
</feature>
<dbReference type="EMBL" id="CADCXU010013274">
    <property type="protein sequence ID" value="CAB0003042.1"/>
    <property type="molecule type" value="Genomic_DNA"/>
</dbReference>
<sequence length="731" mass="80446">LQDFQCPKSSPHYPSAPSDPLRLRMVPPGSHVEAPHASSSPFSAPPVKEARIDTSQSSKTDAIRLGEADSNGFVDERKLKTALRKTRSCVLHNCNEANNLDSGLTRGNTLLHRTLRSRSLYSDCSHSTARNSKVWKAERVKSSREKMDLPEASKLSTFHPKVRSRTSSTNSRLYPQTDSTATMLTKSNHNLLVENRPPNDQKPGLMKNTEHPNLGVQMKKRQSSSKTEAIEILSATPKKPFGRPRKASLEIKVNDGNVAKKSTNCSSTKEKMQFHLGMPKSSKLSTPVSGVESDDCLLPVKTEWPSSRCLSSNPDHQNDQMKGSTPAESIPEQANDSRVSRPRSSTNSSAAQTAPFLKKSVKRPHEQRLKPSKDAPKKPRGRPPKSTSLGSHQTSDQPHSWIPSITTSTPEQINGDMKETASKKVLEHHSKLRSKTGSTIKIGDSRINVKIEDSPRPNSSPLASDSNPDHWVNSSTSALPYQTNDIVEGSFDIVSPDGNSTPMKTENRLADSNIPKKPSGPTCKSASVRSSIEKFEISPIKMERPESSLVEPFGPVSDVVREQPSSATEYRRTLRPVKVEPDYLEESSSSSDTPSLSSQSPVHNVNSVRSKRNLSTSDEGQAGRRPSVDSTSAGRKLLSSDCGTKRIPSHPPKREKLVFFGPKNRRGRPRKVRLPSDEIQHACTSFKSQSDAKKLLTDDSRENLAPQCQEMAVQTDDVSFSLGNFFIIPDI</sequence>
<dbReference type="Proteomes" id="UP000479000">
    <property type="component" value="Unassembled WGS sequence"/>
</dbReference>
<protein>
    <submittedName>
        <fullName evidence="2">Uncharacterized protein</fullName>
    </submittedName>
</protein>
<feature type="compositionally biased region" description="Basic and acidic residues" evidence="1">
    <location>
        <begin position="363"/>
        <end position="377"/>
    </location>
</feature>
<feature type="region of interest" description="Disordered" evidence="1">
    <location>
        <begin position="192"/>
        <end position="211"/>
    </location>
</feature>
<reference evidence="2 3" key="1">
    <citation type="submission" date="2020-02" db="EMBL/GenBank/DDBJ databases">
        <authorList>
            <person name="Ferguson B K."/>
        </authorList>
    </citation>
    <scope>NUCLEOTIDE SEQUENCE [LARGE SCALE GENOMIC DNA]</scope>
</reference>
<feature type="compositionally biased region" description="Low complexity" evidence="1">
    <location>
        <begin position="35"/>
        <end position="46"/>
    </location>
</feature>
<feature type="compositionally biased region" description="Polar residues" evidence="1">
    <location>
        <begin position="165"/>
        <end position="175"/>
    </location>
</feature>
<keyword evidence="3" id="KW-1185">Reference proteome</keyword>
<feature type="compositionally biased region" description="Low complexity" evidence="1">
    <location>
        <begin position="587"/>
        <end position="600"/>
    </location>
</feature>
<name>A0A6H5GMW4_9HEMI</name>
<organism evidence="2 3">
    <name type="scientific">Nesidiocoris tenuis</name>
    <dbReference type="NCBI Taxonomy" id="355587"/>
    <lineage>
        <taxon>Eukaryota</taxon>
        <taxon>Metazoa</taxon>
        <taxon>Ecdysozoa</taxon>
        <taxon>Arthropoda</taxon>
        <taxon>Hexapoda</taxon>
        <taxon>Insecta</taxon>
        <taxon>Pterygota</taxon>
        <taxon>Neoptera</taxon>
        <taxon>Paraneoptera</taxon>
        <taxon>Hemiptera</taxon>
        <taxon>Heteroptera</taxon>
        <taxon>Panheteroptera</taxon>
        <taxon>Cimicomorpha</taxon>
        <taxon>Miridae</taxon>
        <taxon>Dicyphina</taxon>
        <taxon>Nesidiocoris</taxon>
    </lineage>
</organism>
<feature type="region of interest" description="Disordered" evidence="1">
    <location>
        <begin position="1"/>
        <end position="58"/>
    </location>
</feature>
<evidence type="ECO:0000256" key="1">
    <source>
        <dbReference type="SAM" id="MobiDB-lite"/>
    </source>
</evidence>
<dbReference type="AlphaFoldDB" id="A0A6H5GMW4"/>
<feature type="compositionally biased region" description="Basic and acidic residues" evidence="1">
    <location>
        <begin position="443"/>
        <end position="455"/>
    </location>
</feature>
<evidence type="ECO:0000313" key="3">
    <source>
        <dbReference type="Proteomes" id="UP000479000"/>
    </source>
</evidence>
<feature type="compositionally biased region" description="Polar residues" evidence="1">
    <location>
        <begin position="305"/>
        <end position="352"/>
    </location>
</feature>
<feature type="compositionally biased region" description="Polar residues" evidence="1">
    <location>
        <begin position="601"/>
        <end position="619"/>
    </location>
</feature>
<feature type="region of interest" description="Disordered" evidence="1">
    <location>
        <begin position="156"/>
        <end position="175"/>
    </location>
</feature>
<accession>A0A6H5GMW4</accession>
<proteinExistence type="predicted"/>
<dbReference type="SMART" id="SM00384">
    <property type="entry name" value="AT_hook"/>
    <property type="match status" value="3"/>
</dbReference>
<dbReference type="InterPro" id="IPR017956">
    <property type="entry name" value="AT_hook_DNA-bd_motif"/>
</dbReference>
<feature type="compositionally biased region" description="Basic and acidic residues" evidence="1">
    <location>
        <begin position="569"/>
        <end position="581"/>
    </location>
</feature>